<dbReference type="CDD" id="cd15831">
    <property type="entry name" value="BTAD"/>
    <property type="match status" value="1"/>
</dbReference>
<dbReference type="SMART" id="SM00862">
    <property type="entry name" value="Trans_reg_C"/>
    <property type="match status" value="1"/>
</dbReference>
<evidence type="ECO:0000313" key="9">
    <source>
        <dbReference type="Proteomes" id="UP001204524"/>
    </source>
</evidence>
<protein>
    <submittedName>
        <fullName evidence="8">AAA family ATPase</fullName>
    </submittedName>
</protein>
<dbReference type="SUPFAM" id="SSF52540">
    <property type="entry name" value="P-loop containing nucleoside triphosphate hydrolases"/>
    <property type="match status" value="1"/>
</dbReference>
<feature type="compositionally biased region" description="Low complexity" evidence="6">
    <location>
        <begin position="277"/>
        <end position="293"/>
    </location>
</feature>
<evidence type="ECO:0000256" key="4">
    <source>
        <dbReference type="ARBA" id="ARBA00023163"/>
    </source>
</evidence>
<dbReference type="Gene3D" id="3.40.50.300">
    <property type="entry name" value="P-loop containing nucleotide triphosphate hydrolases"/>
    <property type="match status" value="1"/>
</dbReference>
<dbReference type="Pfam" id="PF03704">
    <property type="entry name" value="BTAD"/>
    <property type="match status" value="1"/>
</dbReference>
<organism evidence="8 9">
    <name type="scientific">Nocardioides pinisoli</name>
    <dbReference type="NCBI Taxonomy" id="2950279"/>
    <lineage>
        <taxon>Bacteria</taxon>
        <taxon>Bacillati</taxon>
        <taxon>Actinomycetota</taxon>
        <taxon>Actinomycetes</taxon>
        <taxon>Propionibacteriales</taxon>
        <taxon>Nocardioidaceae</taxon>
        <taxon>Nocardioides</taxon>
    </lineage>
</organism>
<feature type="DNA-binding region" description="OmpR/PhoB-type" evidence="5">
    <location>
        <begin position="1"/>
        <end position="98"/>
    </location>
</feature>
<dbReference type="InterPro" id="IPR027417">
    <property type="entry name" value="P-loop_NTPase"/>
</dbReference>
<dbReference type="PANTHER" id="PTHR35807">
    <property type="entry name" value="TRANSCRIPTIONAL REGULATOR REDD-RELATED"/>
    <property type="match status" value="1"/>
</dbReference>
<dbReference type="Proteomes" id="UP001204524">
    <property type="component" value="Unassembled WGS sequence"/>
</dbReference>
<dbReference type="SUPFAM" id="SSF48452">
    <property type="entry name" value="TPR-like"/>
    <property type="match status" value="1"/>
</dbReference>
<dbReference type="InterPro" id="IPR041664">
    <property type="entry name" value="AAA_16"/>
</dbReference>
<dbReference type="EMBL" id="JANARS010000005">
    <property type="protein sequence ID" value="MCP3422822.1"/>
    <property type="molecule type" value="Genomic_DNA"/>
</dbReference>
<evidence type="ECO:0000256" key="1">
    <source>
        <dbReference type="ARBA" id="ARBA00005820"/>
    </source>
</evidence>
<keyword evidence="2" id="KW-0805">Transcription regulation</keyword>
<dbReference type="Gene3D" id="1.25.40.10">
    <property type="entry name" value="Tetratricopeptide repeat domain"/>
    <property type="match status" value="1"/>
</dbReference>
<evidence type="ECO:0000259" key="7">
    <source>
        <dbReference type="PROSITE" id="PS51755"/>
    </source>
</evidence>
<comment type="similarity">
    <text evidence="1">Belongs to the AfsR/DnrI/RedD regulatory family.</text>
</comment>
<feature type="domain" description="OmpR/PhoB-type" evidence="7">
    <location>
        <begin position="1"/>
        <end position="98"/>
    </location>
</feature>
<dbReference type="SUPFAM" id="SSF46894">
    <property type="entry name" value="C-terminal effector domain of the bipartite response regulators"/>
    <property type="match status" value="1"/>
</dbReference>
<dbReference type="InterPro" id="IPR051677">
    <property type="entry name" value="AfsR-DnrI-RedD_regulator"/>
</dbReference>
<comment type="caution">
    <text evidence="8">The sequence shown here is derived from an EMBL/GenBank/DDBJ whole genome shotgun (WGS) entry which is preliminary data.</text>
</comment>
<dbReference type="Gene3D" id="1.10.10.10">
    <property type="entry name" value="Winged helix-like DNA-binding domain superfamily/Winged helix DNA-binding domain"/>
    <property type="match status" value="1"/>
</dbReference>
<keyword evidence="3 5" id="KW-0238">DNA-binding</keyword>
<evidence type="ECO:0000256" key="3">
    <source>
        <dbReference type="ARBA" id="ARBA00023125"/>
    </source>
</evidence>
<dbReference type="InterPro" id="IPR011990">
    <property type="entry name" value="TPR-like_helical_dom_sf"/>
</dbReference>
<sequence length="1130" mass="120770">MRICVLGASRVIDHVGAEVELGSRKPRSIVAALALTPGRPVSLDTLADLVWGGEPPRTAAGSLHAYLSGLRAALEPERPTGGAASVIETTDHGYVLRTPAADIDAHAFADRVAAAGRVLAPLVSQFDVGPTAAWPGRADVVEAIDRLDDVLATWAGEPYADLPDHPEVLAARSSLERLRAGAEEARLLGLLAVGDHAGVLATTESATARNPMDEALWATHALALLRAGRQVDALEALRSVRSTLVEELGIDPGARLRTLEAAVLRQAPELEQTLAAPAPAAAPAAPAAADAGGPSAGPDGGHHPLDLTVGRQAERAALSAVLTRASGGALSCAQVVGEPGIGKTRLVTDLATEARERGFGVAWGRCSQDDGAPPLWPWRAVLEALGESATPEDAPLDPEATPAQVAFDRWDRIVRRVRAAAATRPLLLLMEDLHWADEATLRTLAHLLSSTPTESSICVVGTRRAHPEPTGALALVGEALASRHAARVELSGLEREGTSALLTGVAGHPLPEELLDAWHYRSGGNPFFLVELARLGADDPDRVPPTVREVVTRRLSLLPERARESLVTAAVIGHRFRPELVAAANGDELDDVADDLDAARTADLVVDEEDGRLAFVHALTRDAVYLSEPEHRRARRHARVARALESDPVLRRLVPDPELTAELAQHWLRSGPSNADRAWRAARAAAAQARTVWAHTEAMHLRAAAVEAHRRAADGVDTERYDLLLELATDAAYAARWDRVEEAASEAIALGRALGSPALVGTAASTLTRYCVWLPHDLEVVLEDVVDDLRWALANAPDDDPATRCRLQLSLAVELYYVPESSAERRALVETGLALARRIDDPELTWWAMRTAWLASWAAPHLVERMGLAEEGLVAARRADDPAAEAVLLTALAIDELVLGRVRGWTEHSEAAKTIARRERLPYVMFTLHWVEMTLAAMSGDTDAVAEHQAGLATTWREVALPMAEVHAPAAAMIASLWDGTVGGTIGPMLALFEQSGMVDAPVHQMLARAGLLDDLRRLLPDSRVTVDDPSQWSQLADWCQEVEAATAVGDVDLARRGRAVLAPYADRIALAGAAACFGPISGYLALAAATLGDTEDARHYATAAHATAMEWGWHAYAQWLDEARERLGF</sequence>
<evidence type="ECO:0000313" key="8">
    <source>
        <dbReference type="EMBL" id="MCP3422822.1"/>
    </source>
</evidence>
<evidence type="ECO:0000256" key="6">
    <source>
        <dbReference type="SAM" id="MobiDB-lite"/>
    </source>
</evidence>
<dbReference type="InterPro" id="IPR005158">
    <property type="entry name" value="BTAD"/>
</dbReference>
<dbReference type="RefSeq" id="WP_254182012.1">
    <property type="nucleotide sequence ID" value="NZ_JANARS010000005.1"/>
</dbReference>
<keyword evidence="4" id="KW-0804">Transcription</keyword>
<reference evidence="8 9" key="1">
    <citation type="submission" date="2022-06" db="EMBL/GenBank/DDBJ databases">
        <authorList>
            <person name="So Y."/>
        </authorList>
    </citation>
    <scope>NUCLEOTIDE SEQUENCE [LARGE SCALE GENOMIC DNA]</scope>
    <source>
        <strain evidence="8 9">STR3</strain>
    </source>
</reference>
<dbReference type="InterPro" id="IPR001867">
    <property type="entry name" value="OmpR/PhoB-type_DNA-bd"/>
</dbReference>
<dbReference type="PROSITE" id="PS51755">
    <property type="entry name" value="OMPR_PHOB"/>
    <property type="match status" value="1"/>
</dbReference>
<name>A0ABT1KYI9_9ACTN</name>
<dbReference type="PANTHER" id="PTHR35807:SF1">
    <property type="entry name" value="TRANSCRIPTIONAL REGULATOR REDD"/>
    <property type="match status" value="1"/>
</dbReference>
<dbReference type="InterPro" id="IPR016032">
    <property type="entry name" value="Sig_transdc_resp-reg_C-effctor"/>
</dbReference>
<evidence type="ECO:0000256" key="5">
    <source>
        <dbReference type="PROSITE-ProRule" id="PRU01091"/>
    </source>
</evidence>
<dbReference type="InterPro" id="IPR036388">
    <property type="entry name" value="WH-like_DNA-bd_sf"/>
</dbReference>
<proteinExistence type="inferred from homology"/>
<accession>A0ABT1KYI9</accession>
<keyword evidence="9" id="KW-1185">Reference proteome</keyword>
<dbReference type="Pfam" id="PF13191">
    <property type="entry name" value="AAA_16"/>
    <property type="match status" value="1"/>
</dbReference>
<dbReference type="SMART" id="SM01043">
    <property type="entry name" value="BTAD"/>
    <property type="match status" value="1"/>
</dbReference>
<gene>
    <name evidence="8" type="ORF">NCI01_13545</name>
</gene>
<evidence type="ECO:0000256" key="2">
    <source>
        <dbReference type="ARBA" id="ARBA00023015"/>
    </source>
</evidence>
<feature type="region of interest" description="Disordered" evidence="6">
    <location>
        <begin position="277"/>
        <end position="305"/>
    </location>
</feature>